<name>X6N6B7_RETFI</name>
<evidence type="ECO:0000313" key="2">
    <source>
        <dbReference type="Proteomes" id="UP000023152"/>
    </source>
</evidence>
<dbReference type="EMBL" id="ASPP01011605">
    <property type="protein sequence ID" value="ETO21458.1"/>
    <property type="molecule type" value="Genomic_DNA"/>
</dbReference>
<protein>
    <submittedName>
        <fullName evidence="1">Uncharacterized protein</fullName>
    </submittedName>
</protein>
<proteinExistence type="predicted"/>
<accession>X6N6B7</accession>
<keyword evidence="2" id="KW-1185">Reference proteome</keyword>
<dbReference type="AlphaFoldDB" id="X6N6B7"/>
<feature type="non-terminal residue" evidence="1">
    <location>
        <position position="1"/>
    </location>
</feature>
<gene>
    <name evidence="1" type="ORF">RFI_15747</name>
</gene>
<organism evidence="1 2">
    <name type="scientific">Reticulomyxa filosa</name>
    <dbReference type="NCBI Taxonomy" id="46433"/>
    <lineage>
        <taxon>Eukaryota</taxon>
        <taxon>Sar</taxon>
        <taxon>Rhizaria</taxon>
        <taxon>Retaria</taxon>
        <taxon>Foraminifera</taxon>
        <taxon>Monothalamids</taxon>
        <taxon>Reticulomyxidae</taxon>
        <taxon>Reticulomyxa</taxon>
    </lineage>
</organism>
<reference evidence="1 2" key="1">
    <citation type="journal article" date="2013" name="Curr. Biol.">
        <title>The Genome of the Foraminiferan Reticulomyxa filosa.</title>
        <authorList>
            <person name="Glockner G."/>
            <person name="Hulsmann N."/>
            <person name="Schleicher M."/>
            <person name="Noegel A.A."/>
            <person name="Eichinger L."/>
            <person name="Gallinger C."/>
            <person name="Pawlowski J."/>
            <person name="Sierra R."/>
            <person name="Euteneuer U."/>
            <person name="Pillet L."/>
            <person name="Moustafa A."/>
            <person name="Platzer M."/>
            <person name="Groth M."/>
            <person name="Szafranski K."/>
            <person name="Schliwa M."/>
        </authorList>
    </citation>
    <scope>NUCLEOTIDE SEQUENCE [LARGE SCALE GENOMIC DNA]</scope>
</reference>
<sequence>KKKKKKKKKKKEQRNETVMNTYDREIFEKEIKNGAKPHLENVNLDEKQLRTCYMLDNELIEIVFYSWKGDKCTIAIDFEYPFDVVDEIVNQSMRLQVDLKKQQLLYKIGIFDIPRYLNSFVRCIFEVLAQQKHPEAIEYPFHIYVQVQPVVDLTHAFTLITKSNVSLTSIKYALHLPAKAIAPTFTQLFPLQTFQQLSELQICVFLNNNKKKDEKDKNEDVKNENVTTEQTEKNEKQVRVLEDIMIWQIRNSTSKKQRIDIGKKMVAEIPLELQSLPFRIQVIDADDRDNSYENDVRVRVTYPRIECSDDPSVAKKHWLKMTNPDNDAKYESIKFKVPLVVYCKVEKNSRKKYEFKSYRYWKEVNRWFADSECVQIVDDLIDNEWLQVNIFGYYDIWVREQVSFLGLWVDRSIFCEKFHRDYNYLSEEDQLSFERGGKSYYLPQGWKRYSLNVRGWNSIAAVPDDQKKESDIEDWCVGYYATDIKFLPSILRDHLVSSETVLAWNNEGTPPLPQVQHVQDQSTSQNRATPYIRLSPCINYCTHPNFLSSSPLDHTADSFCNLILMIRVNPSSIQEGPEMIGWGQLGTLDPLYSNQVIEWKIQNPKDCIVYGLLVKESKVTSQQIWSLKEQMAKNNDKSHLHRDVFALQDIIQKRTTKKTEPTSLSFVKHFWGFGFSKKQTDNLFLSYKYFNIAFSKN</sequence>
<comment type="caution">
    <text evidence="1">The sequence shown here is derived from an EMBL/GenBank/DDBJ whole genome shotgun (WGS) entry which is preliminary data.</text>
</comment>
<dbReference type="Proteomes" id="UP000023152">
    <property type="component" value="Unassembled WGS sequence"/>
</dbReference>
<evidence type="ECO:0000313" key="1">
    <source>
        <dbReference type="EMBL" id="ETO21458.1"/>
    </source>
</evidence>